<dbReference type="InterPro" id="IPR021078">
    <property type="entry name" value="Membrane-integrating_Mistic"/>
</dbReference>
<sequence length="118" mass="13878">MLLFKLLSVCVQKMRIYCEFFLYFSPMMGKIGWVIFMKANKNDFNKYSEAIDKIQEGNESMIELFNELEDDDPLINFGQDVIDDIGKAKEKFGDETVDKKINTVVREMLSWLNLNEEE</sequence>
<dbReference type="Gene3D" id="1.10.220.90">
    <property type="entry name" value="Mistic"/>
    <property type="match status" value="1"/>
</dbReference>
<name>A0A428N453_9BACI</name>
<accession>A0A428N453</accession>
<evidence type="ECO:0000313" key="2">
    <source>
        <dbReference type="EMBL" id="RSL33253.1"/>
    </source>
</evidence>
<keyword evidence="1" id="KW-0812">Transmembrane</keyword>
<keyword evidence="1" id="KW-1133">Transmembrane helix</keyword>
<dbReference type="Pfam" id="PF11458">
    <property type="entry name" value="Mistic"/>
    <property type="match status" value="1"/>
</dbReference>
<keyword evidence="1" id="KW-0472">Membrane</keyword>
<proteinExistence type="predicted"/>
<dbReference type="OrthoDB" id="2898399at2"/>
<evidence type="ECO:0000313" key="3">
    <source>
        <dbReference type="Proteomes" id="UP000275076"/>
    </source>
</evidence>
<protein>
    <submittedName>
        <fullName evidence="2">Protein mistic</fullName>
    </submittedName>
</protein>
<organism evidence="2 3">
    <name type="scientific">Salibacterium salarium</name>
    <dbReference type="NCBI Taxonomy" id="284579"/>
    <lineage>
        <taxon>Bacteria</taxon>
        <taxon>Bacillati</taxon>
        <taxon>Bacillota</taxon>
        <taxon>Bacilli</taxon>
        <taxon>Bacillales</taxon>
        <taxon>Bacillaceae</taxon>
    </lineage>
</organism>
<feature type="transmembrane region" description="Helical" evidence="1">
    <location>
        <begin position="20"/>
        <end position="37"/>
    </location>
</feature>
<reference evidence="2 3" key="1">
    <citation type="submission" date="2018-10" db="EMBL/GenBank/DDBJ databases">
        <title>Draft genome sequence of Bacillus salarius IM0101, isolated from a hypersaline soil in Inner Mongolia, China.</title>
        <authorList>
            <person name="Yamprayoonswat W."/>
            <person name="Boonvisut S."/>
            <person name="Jumpathong W."/>
            <person name="Sittihan S."/>
            <person name="Ruangsuj P."/>
            <person name="Wanthongcharoen S."/>
            <person name="Thongpramul N."/>
            <person name="Pimmason S."/>
            <person name="Yu B."/>
            <person name="Yasawong M."/>
        </authorList>
    </citation>
    <scope>NUCLEOTIDE SEQUENCE [LARGE SCALE GENOMIC DNA]</scope>
    <source>
        <strain evidence="2 3">IM0101</strain>
    </source>
</reference>
<dbReference type="EMBL" id="RBVX01000009">
    <property type="protein sequence ID" value="RSL33253.1"/>
    <property type="molecule type" value="Genomic_DNA"/>
</dbReference>
<comment type="caution">
    <text evidence="2">The sequence shown here is derived from an EMBL/GenBank/DDBJ whole genome shotgun (WGS) entry which is preliminary data.</text>
</comment>
<evidence type="ECO:0000256" key="1">
    <source>
        <dbReference type="SAM" id="Phobius"/>
    </source>
</evidence>
<gene>
    <name evidence="2" type="ORF">D7Z54_11540</name>
</gene>
<dbReference type="Proteomes" id="UP000275076">
    <property type="component" value="Unassembled WGS sequence"/>
</dbReference>
<dbReference type="AlphaFoldDB" id="A0A428N453"/>
<dbReference type="InterPro" id="IPR038193">
    <property type="entry name" value="Mistic_sf"/>
</dbReference>
<keyword evidence="3" id="KW-1185">Reference proteome</keyword>